<sequence length="62" mass="6790">MNRFAFPEVATLFVVVIIPYIRNTGGQIVEITNETTTNVTAKTDINFEALSLFGVTAVLAEQ</sequence>
<feature type="non-terminal residue" evidence="1">
    <location>
        <position position="62"/>
    </location>
</feature>
<name>A0ABP1RZF4_9HEXA</name>
<keyword evidence="2" id="KW-1185">Reference proteome</keyword>
<comment type="caution">
    <text evidence="1">The sequence shown here is derived from an EMBL/GenBank/DDBJ whole genome shotgun (WGS) entry which is preliminary data.</text>
</comment>
<reference evidence="1 2" key="1">
    <citation type="submission" date="2024-08" db="EMBL/GenBank/DDBJ databases">
        <authorList>
            <person name="Cucini C."/>
            <person name="Frati F."/>
        </authorList>
    </citation>
    <scope>NUCLEOTIDE SEQUENCE [LARGE SCALE GENOMIC DNA]</scope>
</reference>
<proteinExistence type="predicted"/>
<organism evidence="1 2">
    <name type="scientific">Orchesella dallaii</name>
    <dbReference type="NCBI Taxonomy" id="48710"/>
    <lineage>
        <taxon>Eukaryota</taxon>
        <taxon>Metazoa</taxon>
        <taxon>Ecdysozoa</taxon>
        <taxon>Arthropoda</taxon>
        <taxon>Hexapoda</taxon>
        <taxon>Collembola</taxon>
        <taxon>Entomobryomorpha</taxon>
        <taxon>Entomobryoidea</taxon>
        <taxon>Orchesellidae</taxon>
        <taxon>Orchesellinae</taxon>
        <taxon>Orchesella</taxon>
    </lineage>
</organism>
<gene>
    <name evidence="1" type="ORF">ODALV1_LOCUS28002</name>
</gene>
<dbReference type="EMBL" id="CAXLJM020000129">
    <property type="protein sequence ID" value="CAL8139800.1"/>
    <property type="molecule type" value="Genomic_DNA"/>
</dbReference>
<accession>A0ABP1RZF4</accession>
<evidence type="ECO:0000313" key="1">
    <source>
        <dbReference type="EMBL" id="CAL8139800.1"/>
    </source>
</evidence>
<evidence type="ECO:0000313" key="2">
    <source>
        <dbReference type="Proteomes" id="UP001642540"/>
    </source>
</evidence>
<dbReference type="Proteomes" id="UP001642540">
    <property type="component" value="Unassembled WGS sequence"/>
</dbReference>
<protein>
    <submittedName>
        <fullName evidence="1">Uncharacterized protein</fullName>
    </submittedName>
</protein>